<protein>
    <submittedName>
        <fullName evidence="1">Uncharacterized protein</fullName>
    </submittedName>
</protein>
<evidence type="ECO:0000313" key="2">
    <source>
        <dbReference type="Proteomes" id="UP000228934"/>
    </source>
</evidence>
<dbReference type="OrthoDB" id="9907641at2759"/>
<dbReference type="EMBL" id="KV922630">
    <property type="protein sequence ID" value="PIN99475.1"/>
    <property type="molecule type" value="Genomic_DNA"/>
</dbReference>
<name>A0A2G9P820_AQUCT</name>
<organism evidence="1 2">
    <name type="scientific">Aquarana catesbeiana</name>
    <name type="common">American bullfrog</name>
    <name type="synonym">Rana catesbeiana</name>
    <dbReference type="NCBI Taxonomy" id="8400"/>
    <lineage>
        <taxon>Eukaryota</taxon>
        <taxon>Metazoa</taxon>
        <taxon>Chordata</taxon>
        <taxon>Craniata</taxon>
        <taxon>Vertebrata</taxon>
        <taxon>Euteleostomi</taxon>
        <taxon>Amphibia</taxon>
        <taxon>Batrachia</taxon>
        <taxon>Anura</taxon>
        <taxon>Neobatrachia</taxon>
        <taxon>Ranoidea</taxon>
        <taxon>Ranidae</taxon>
        <taxon>Aquarana</taxon>
    </lineage>
</organism>
<dbReference type="AlphaFoldDB" id="A0A2G9P820"/>
<gene>
    <name evidence="1" type="ORF">AB205_0198000</name>
</gene>
<proteinExistence type="predicted"/>
<accession>A0A2G9P820</accession>
<dbReference type="Proteomes" id="UP000228934">
    <property type="component" value="Unassembled WGS sequence"/>
</dbReference>
<evidence type="ECO:0000313" key="1">
    <source>
        <dbReference type="EMBL" id="PIN99475.1"/>
    </source>
</evidence>
<keyword evidence="2" id="KW-1185">Reference proteome</keyword>
<reference evidence="2" key="1">
    <citation type="journal article" date="2017" name="Nat. Commun.">
        <title>The North American bullfrog draft genome provides insight into hormonal regulation of long noncoding RNA.</title>
        <authorList>
            <person name="Hammond S.A."/>
            <person name="Warren R.L."/>
            <person name="Vandervalk B.P."/>
            <person name="Kucuk E."/>
            <person name="Khan H."/>
            <person name="Gibb E.A."/>
            <person name="Pandoh P."/>
            <person name="Kirk H."/>
            <person name="Zhao Y."/>
            <person name="Jones M."/>
            <person name="Mungall A.J."/>
            <person name="Coope R."/>
            <person name="Pleasance S."/>
            <person name="Moore R.A."/>
            <person name="Holt R.A."/>
            <person name="Round J.M."/>
            <person name="Ohora S."/>
            <person name="Walle B.V."/>
            <person name="Veldhoen N."/>
            <person name="Helbing C.C."/>
            <person name="Birol I."/>
        </authorList>
    </citation>
    <scope>NUCLEOTIDE SEQUENCE [LARGE SCALE GENOMIC DNA]</scope>
</reference>
<sequence length="73" mass="8576">MLRSKEDSRRERSSNFQAFIRMALETLLGSCRRKRGIRHTSADHIQPAKTLMSWHRQTLPVRPFLLVRSSRGL</sequence>